<reference evidence="1 2" key="1">
    <citation type="journal article" date="2016" name="Nat. Commun.">
        <title>Thousands of microbial genomes shed light on interconnected biogeochemical processes in an aquifer system.</title>
        <authorList>
            <person name="Anantharaman K."/>
            <person name="Brown C.T."/>
            <person name="Hug L.A."/>
            <person name="Sharon I."/>
            <person name="Castelle C.J."/>
            <person name="Probst A.J."/>
            <person name="Thomas B.C."/>
            <person name="Singh A."/>
            <person name="Wilkins M.J."/>
            <person name="Karaoz U."/>
            <person name="Brodie E.L."/>
            <person name="Williams K.H."/>
            <person name="Hubbard S.S."/>
            <person name="Banfield J.F."/>
        </authorList>
    </citation>
    <scope>NUCLEOTIDE SEQUENCE [LARGE SCALE GENOMIC DNA]</scope>
</reference>
<proteinExistence type="predicted"/>
<protein>
    <submittedName>
        <fullName evidence="1">Uncharacterized protein</fullName>
    </submittedName>
</protein>
<comment type="caution">
    <text evidence="1">The sequence shown here is derived from an EMBL/GenBank/DDBJ whole genome shotgun (WGS) entry which is preliminary data.</text>
</comment>
<accession>A0A1G2TPP0</accession>
<sequence>MSNILSKDIIKEWGLGTLPEAKQLEIVERMGRLLYQALLVRALDILSEKEQVEFDLLLDEDTTTPQDVLKFLESKIPTFDILLAEEKQKLKEDLLVPVA</sequence>
<name>A0A1G2TPP0_9BACT</name>
<dbReference type="EMBL" id="MHVU01000022">
    <property type="protein sequence ID" value="OHA98609.1"/>
    <property type="molecule type" value="Genomic_DNA"/>
</dbReference>
<evidence type="ECO:0000313" key="1">
    <source>
        <dbReference type="EMBL" id="OHA98609.1"/>
    </source>
</evidence>
<gene>
    <name evidence="1" type="ORF">A3E32_03675</name>
</gene>
<evidence type="ECO:0000313" key="2">
    <source>
        <dbReference type="Proteomes" id="UP000178530"/>
    </source>
</evidence>
<dbReference type="Proteomes" id="UP000178530">
    <property type="component" value="Unassembled WGS sequence"/>
</dbReference>
<organism evidence="1 2">
    <name type="scientific">Candidatus Zambryskibacteria bacterium RIFCSPHIGHO2_12_FULL_38_37</name>
    <dbReference type="NCBI Taxonomy" id="1802751"/>
    <lineage>
        <taxon>Bacteria</taxon>
        <taxon>Candidatus Zambryskiibacteriota</taxon>
    </lineage>
</organism>
<dbReference type="AlphaFoldDB" id="A0A1G2TPP0"/>